<proteinExistence type="predicted"/>
<evidence type="ECO:0000313" key="2">
    <source>
        <dbReference type="Proteomes" id="UP001634007"/>
    </source>
</evidence>
<keyword evidence="2" id="KW-1185">Reference proteome</keyword>
<sequence length="89" mass="9677">MSLAPVARSPSRSFVPPYSTPLSMAHYLPPAHVCSTCPFISFETCAIFVSIDSSMISASLRKLNADSASLRKLKADKGGAHHENKVQWE</sequence>
<evidence type="ECO:0000313" key="1">
    <source>
        <dbReference type="EMBL" id="KAL3719586.1"/>
    </source>
</evidence>
<dbReference type="AlphaFoldDB" id="A0ABD3J0I4"/>
<organism evidence="1 2">
    <name type="scientific">Eucalyptus globulus</name>
    <name type="common">Tasmanian blue gum</name>
    <dbReference type="NCBI Taxonomy" id="34317"/>
    <lineage>
        <taxon>Eukaryota</taxon>
        <taxon>Viridiplantae</taxon>
        <taxon>Streptophyta</taxon>
        <taxon>Embryophyta</taxon>
        <taxon>Tracheophyta</taxon>
        <taxon>Spermatophyta</taxon>
        <taxon>Magnoliopsida</taxon>
        <taxon>eudicotyledons</taxon>
        <taxon>Gunneridae</taxon>
        <taxon>Pentapetalae</taxon>
        <taxon>rosids</taxon>
        <taxon>malvids</taxon>
        <taxon>Myrtales</taxon>
        <taxon>Myrtaceae</taxon>
        <taxon>Myrtoideae</taxon>
        <taxon>Eucalypteae</taxon>
        <taxon>Eucalyptus</taxon>
    </lineage>
</organism>
<dbReference type="EMBL" id="JBJKBG010000010">
    <property type="protein sequence ID" value="KAL3719586.1"/>
    <property type="molecule type" value="Genomic_DNA"/>
</dbReference>
<dbReference type="Proteomes" id="UP001634007">
    <property type="component" value="Unassembled WGS sequence"/>
</dbReference>
<comment type="caution">
    <text evidence="1">The sequence shown here is derived from an EMBL/GenBank/DDBJ whole genome shotgun (WGS) entry which is preliminary data.</text>
</comment>
<protein>
    <submittedName>
        <fullName evidence="1">Uncharacterized protein</fullName>
    </submittedName>
</protein>
<name>A0ABD3J0I4_EUCGL</name>
<reference evidence="1 2" key="1">
    <citation type="submission" date="2024-11" db="EMBL/GenBank/DDBJ databases">
        <title>Chromosome-level genome assembly of Eucalyptus globulus Labill. provides insights into its genome evolution.</title>
        <authorList>
            <person name="Li X."/>
        </authorList>
    </citation>
    <scope>NUCLEOTIDE SEQUENCE [LARGE SCALE GENOMIC DNA]</scope>
    <source>
        <strain evidence="1">CL2024</strain>
        <tissue evidence="1">Fresh tender leaves</tissue>
    </source>
</reference>
<accession>A0ABD3J0I4</accession>
<gene>
    <name evidence="1" type="ORF">ACJRO7_004542</name>
</gene>